<evidence type="ECO:0000313" key="2">
    <source>
        <dbReference type="Proteomes" id="UP000784294"/>
    </source>
</evidence>
<name>A0A3S5ACR2_9PLAT</name>
<protein>
    <submittedName>
        <fullName evidence="1">Uncharacterized protein</fullName>
    </submittedName>
</protein>
<evidence type="ECO:0000313" key="1">
    <source>
        <dbReference type="EMBL" id="VEL33578.1"/>
    </source>
</evidence>
<dbReference type="AlphaFoldDB" id="A0A3S5ACR2"/>
<accession>A0A3S5ACR2</accession>
<reference evidence="1" key="1">
    <citation type="submission" date="2018-11" db="EMBL/GenBank/DDBJ databases">
        <authorList>
            <consortium name="Pathogen Informatics"/>
        </authorList>
    </citation>
    <scope>NUCLEOTIDE SEQUENCE</scope>
</reference>
<organism evidence="1 2">
    <name type="scientific">Protopolystoma xenopodis</name>
    <dbReference type="NCBI Taxonomy" id="117903"/>
    <lineage>
        <taxon>Eukaryota</taxon>
        <taxon>Metazoa</taxon>
        <taxon>Spiralia</taxon>
        <taxon>Lophotrochozoa</taxon>
        <taxon>Platyhelminthes</taxon>
        <taxon>Monogenea</taxon>
        <taxon>Polyopisthocotylea</taxon>
        <taxon>Polystomatidea</taxon>
        <taxon>Polystomatidae</taxon>
        <taxon>Protopolystoma</taxon>
    </lineage>
</organism>
<comment type="caution">
    <text evidence="1">The sequence shown here is derived from an EMBL/GenBank/DDBJ whole genome shotgun (WGS) entry which is preliminary data.</text>
</comment>
<gene>
    <name evidence="1" type="ORF">PXEA_LOCUS27018</name>
</gene>
<dbReference type="EMBL" id="CAAALY010246025">
    <property type="protein sequence ID" value="VEL33578.1"/>
    <property type="molecule type" value="Genomic_DNA"/>
</dbReference>
<keyword evidence="2" id="KW-1185">Reference proteome</keyword>
<proteinExistence type="predicted"/>
<sequence>MPQTRSDQRTCSSLFGLRSSRILTRPIHRCRGNGTRNEPQYLGIFASSKSVPSRFADEPWSGVLAFGLVVEYEFTRGESQRLSVSFLASTRLRAEPANSVRSRTPAGLSVRHAGPQRSLMSGPAEVGQCETSLSYLPANRARRIASGTSKLLGPFRLLNLLNPAQLLRLRGPSGRLTRTSDAIPSSSGLPIGAHGIVKVVSLPGEMRPCPDCRLFDRLSARLRLPFGPIGPSAQFEPHSN</sequence>
<dbReference type="Proteomes" id="UP000784294">
    <property type="component" value="Unassembled WGS sequence"/>
</dbReference>